<keyword evidence="2" id="KW-0282">Flagellum</keyword>
<dbReference type="AlphaFoldDB" id="A0A1G9M6B8"/>
<dbReference type="EMBL" id="FNGW01000003">
    <property type="protein sequence ID" value="SDL69684.1"/>
    <property type="molecule type" value="Genomic_DNA"/>
</dbReference>
<evidence type="ECO:0000313" key="2">
    <source>
        <dbReference type="EMBL" id="SDL69684.1"/>
    </source>
</evidence>
<dbReference type="STRING" id="1121325.SAMN04515677_10386"/>
<dbReference type="Proteomes" id="UP000199068">
    <property type="component" value="Unassembled WGS sequence"/>
</dbReference>
<feature type="domain" description="PilZ" evidence="1">
    <location>
        <begin position="119"/>
        <end position="221"/>
    </location>
</feature>
<accession>A0A1G9M6B8</accession>
<name>A0A1G9M6B8_9FIRM</name>
<evidence type="ECO:0000259" key="1">
    <source>
        <dbReference type="Pfam" id="PF07238"/>
    </source>
</evidence>
<dbReference type="Gene3D" id="2.40.10.220">
    <property type="entry name" value="predicted glycosyltransferase like domains"/>
    <property type="match status" value="1"/>
</dbReference>
<sequence length="236" mass="28183">MIFDLFSKMTQKSAEKAIDRSIDEYSKTLEEDINLMVRMIYNRKTYTTDVESINSREVVFRCPINEYDHVRFKNGNNIKIDFVSYTGLYTTRVTIVEKIIKEDITYYKGEITQPIEKKQRRDNYRLPISLDLTYTLLPKEITEYEGSTLDISVGGMLMETYENIYQTKNIKLKVDIEDKIYEIKSYIVKKRENFSNGKYFYHVKFEGLSNKQKNEISRFIFDNRKMQCKNIKTKKN</sequence>
<proteinExistence type="predicted"/>
<reference evidence="2 3" key="1">
    <citation type="submission" date="2016-10" db="EMBL/GenBank/DDBJ databases">
        <authorList>
            <person name="de Groot N.N."/>
        </authorList>
    </citation>
    <scope>NUCLEOTIDE SEQUENCE [LARGE SCALE GENOMIC DNA]</scope>
    <source>
        <strain evidence="2 3">DSM 797</strain>
    </source>
</reference>
<evidence type="ECO:0000313" key="3">
    <source>
        <dbReference type="Proteomes" id="UP000199068"/>
    </source>
</evidence>
<keyword evidence="2" id="KW-0966">Cell projection</keyword>
<keyword evidence="2" id="KW-0969">Cilium</keyword>
<dbReference type="InterPro" id="IPR009875">
    <property type="entry name" value="PilZ_domain"/>
</dbReference>
<dbReference type="Pfam" id="PF07238">
    <property type="entry name" value="PilZ"/>
    <property type="match status" value="1"/>
</dbReference>
<keyword evidence="3" id="KW-1185">Reference proteome</keyword>
<gene>
    <name evidence="2" type="ORF">SAMN04515677_10386</name>
</gene>
<dbReference type="RefSeq" id="WP_092724798.1">
    <property type="nucleotide sequence ID" value="NZ_FNGW01000003.1"/>
</dbReference>
<protein>
    <submittedName>
        <fullName evidence="2">C-di-GMP-binding flagellar brake protein YcgR, contains PilZNR and PilZ domains</fullName>
    </submittedName>
</protein>
<dbReference type="GO" id="GO:0035438">
    <property type="term" value="F:cyclic-di-GMP binding"/>
    <property type="evidence" value="ECO:0007669"/>
    <property type="project" value="InterPro"/>
</dbReference>
<organism evidence="2 3">
    <name type="scientific">Romboutsia lituseburensis DSM 797</name>
    <dbReference type="NCBI Taxonomy" id="1121325"/>
    <lineage>
        <taxon>Bacteria</taxon>
        <taxon>Bacillati</taxon>
        <taxon>Bacillota</taxon>
        <taxon>Clostridia</taxon>
        <taxon>Peptostreptococcales</taxon>
        <taxon>Peptostreptococcaceae</taxon>
        <taxon>Romboutsia</taxon>
    </lineage>
</organism>